<dbReference type="PANTHER" id="PTHR32141:SF42">
    <property type="entry name" value="F-BOX DOMAIN-CONTAINING PROTEIN"/>
    <property type="match status" value="1"/>
</dbReference>
<reference evidence="4" key="3">
    <citation type="journal article" date="2017" name="Nature">
        <title>Genome sequence of the progenitor of the wheat D genome Aegilops tauschii.</title>
        <authorList>
            <person name="Luo M.C."/>
            <person name="Gu Y.Q."/>
            <person name="Puiu D."/>
            <person name="Wang H."/>
            <person name="Twardziok S.O."/>
            <person name="Deal K.R."/>
            <person name="Huo N."/>
            <person name="Zhu T."/>
            <person name="Wang L."/>
            <person name="Wang Y."/>
            <person name="McGuire P.E."/>
            <person name="Liu S."/>
            <person name="Long H."/>
            <person name="Ramasamy R.K."/>
            <person name="Rodriguez J.C."/>
            <person name="Van S.L."/>
            <person name="Yuan L."/>
            <person name="Wang Z."/>
            <person name="Xia Z."/>
            <person name="Xiao L."/>
            <person name="Anderson O.D."/>
            <person name="Ouyang S."/>
            <person name="Liang Y."/>
            <person name="Zimin A.V."/>
            <person name="Pertea G."/>
            <person name="Qi P."/>
            <person name="Bennetzen J.L."/>
            <person name="Dai X."/>
            <person name="Dawson M.W."/>
            <person name="Muller H.G."/>
            <person name="Kugler K."/>
            <person name="Rivarola-Duarte L."/>
            <person name="Spannagl M."/>
            <person name="Mayer K.F.X."/>
            <person name="Lu F.H."/>
            <person name="Bevan M.W."/>
            <person name="Leroy P."/>
            <person name="Li P."/>
            <person name="You F.M."/>
            <person name="Sun Q."/>
            <person name="Liu Z."/>
            <person name="Lyons E."/>
            <person name="Wicker T."/>
            <person name="Salzberg S.L."/>
            <person name="Devos K.M."/>
            <person name="Dvorak J."/>
        </authorList>
    </citation>
    <scope>NUCLEOTIDE SEQUENCE [LARGE SCALE GENOMIC DNA]</scope>
    <source>
        <strain evidence="4">cv. AL8/78</strain>
    </source>
</reference>
<feature type="domain" description="F-box/LRR-repeat protein 15/At3g58940/PEG3-like LRR" evidence="3">
    <location>
        <begin position="142"/>
        <end position="380"/>
    </location>
</feature>
<dbReference type="InterPro" id="IPR001810">
    <property type="entry name" value="F-box_dom"/>
</dbReference>
<dbReference type="Gene3D" id="3.80.10.10">
    <property type="entry name" value="Ribonuclease Inhibitor"/>
    <property type="match status" value="1"/>
</dbReference>
<reference evidence="4" key="4">
    <citation type="submission" date="2019-03" db="UniProtKB">
        <authorList>
            <consortium name="EnsemblPlants"/>
        </authorList>
    </citation>
    <scope>IDENTIFICATION</scope>
</reference>
<dbReference type="InterPro" id="IPR036047">
    <property type="entry name" value="F-box-like_dom_sf"/>
</dbReference>
<dbReference type="InterPro" id="IPR032675">
    <property type="entry name" value="LRR_dom_sf"/>
</dbReference>
<dbReference type="STRING" id="200361.A0A453E1V6"/>
<accession>A0A453E1V6</accession>
<dbReference type="InterPro" id="IPR055411">
    <property type="entry name" value="LRR_FXL15/At3g58940/PEG3-like"/>
</dbReference>
<dbReference type="PANTHER" id="PTHR32141">
    <property type="match status" value="1"/>
</dbReference>
<dbReference type="InterPro" id="IPR053781">
    <property type="entry name" value="F-box_AtFBL13-like"/>
</dbReference>
<protein>
    <recommendedName>
        <fullName evidence="6">FBD domain-containing protein</fullName>
    </recommendedName>
</protein>
<name>A0A453E1V6_AEGTS</name>
<dbReference type="Proteomes" id="UP000015105">
    <property type="component" value="Chromosome 3D"/>
</dbReference>
<keyword evidence="5" id="KW-1185">Reference proteome</keyword>
<dbReference type="Pfam" id="PF00646">
    <property type="entry name" value="F-box"/>
    <property type="match status" value="1"/>
</dbReference>
<organism evidence="4 5">
    <name type="scientific">Aegilops tauschii subsp. strangulata</name>
    <name type="common">Goatgrass</name>
    <dbReference type="NCBI Taxonomy" id="200361"/>
    <lineage>
        <taxon>Eukaryota</taxon>
        <taxon>Viridiplantae</taxon>
        <taxon>Streptophyta</taxon>
        <taxon>Embryophyta</taxon>
        <taxon>Tracheophyta</taxon>
        <taxon>Spermatophyta</taxon>
        <taxon>Magnoliopsida</taxon>
        <taxon>Liliopsida</taxon>
        <taxon>Poales</taxon>
        <taxon>Poaceae</taxon>
        <taxon>BOP clade</taxon>
        <taxon>Pooideae</taxon>
        <taxon>Triticodae</taxon>
        <taxon>Triticeae</taxon>
        <taxon>Triticinae</taxon>
        <taxon>Aegilops</taxon>
    </lineage>
</organism>
<dbReference type="EnsemblPlants" id="AET3Gv20188900.2">
    <property type="protein sequence ID" value="AET3Gv20188900.2"/>
    <property type="gene ID" value="AET3Gv20188900"/>
</dbReference>
<evidence type="ECO:0000259" key="1">
    <source>
        <dbReference type="Pfam" id="PF00646"/>
    </source>
</evidence>
<dbReference type="Pfam" id="PF08387">
    <property type="entry name" value="FBD"/>
    <property type="match status" value="1"/>
</dbReference>
<dbReference type="CDD" id="cd22160">
    <property type="entry name" value="F-box_AtFBL13-like"/>
    <property type="match status" value="1"/>
</dbReference>
<dbReference type="AlphaFoldDB" id="A0A453E1V6"/>
<evidence type="ECO:0000313" key="4">
    <source>
        <dbReference type="EnsemblPlants" id="AET3Gv20188900.2"/>
    </source>
</evidence>
<feature type="domain" description="FBD" evidence="2">
    <location>
        <begin position="401"/>
        <end position="441"/>
    </location>
</feature>
<dbReference type="Pfam" id="PF24758">
    <property type="entry name" value="LRR_At5g56370"/>
    <property type="match status" value="1"/>
</dbReference>
<evidence type="ECO:0000313" key="5">
    <source>
        <dbReference type="Proteomes" id="UP000015105"/>
    </source>
</evidence>
<reference evidence="4" key="5">
    <citation type="journal article" date="2021" name="G3 (Bethesda)">
        <title>Aegilops tauschii genome assembly Aet v5.0 features greater sequence contiguity and improved annotation.</title>
        <authorList>
            <person name="Wang L."/>
            <person name="Zhu T."/>
            <person name="Rodriguez J.C."/>
            <person name="Deal K.R."/>
            <person name="Dubcovsky J."/>
            <person name="McGuire P.E."/>
            <person name="Lux T."/>
            <person name="Spannagl M."/>
            <person name="Mayer K.F.X."/>
            <person name="Baldrich P."/>
            <person name="Meyers B.C."/>
            <person name="Huo N."/>
            <person name="Gu Y.Q."/>
            <person name="Zhou H."/>
            <person name="Devos K.M."/>
            <person name="Bennetzen J.L."/>
            <person name="Unver T."/>
            <person name="Budak H."/>
            <person name="Gulick P.J."/>
            <person name="Galiba G."/>
            <person name="Kalapos B."/>
            <person name="Nelson D.R."/>
            <person name="Li P."/>
            <person name="You F.M."/>
            <person name="Luo M.C."/>
            <person name="Dvorak J."/>
        </authorList>
    </citation>
    <scope>NUCLEOTIDE SEQUENCE [LARGE SCALE GENOMIC DNA]</scope>
    <source>
        <strain evidence="4">cv. AL8/78</strain>
    </source>
</reference>
<dbReference type="Gramene" id="AET3Gv20188900.2">
    <property type="protein sequence ID" value="AET3Gv20188900.2"/>
    <property type="gene ID" value="AET3Gv20188900"/>
</dbReference>
<reference evidence="5" key="1">
    <citation type="journal article" date="2014" name="Science">
        <title>Ancient hybridizations among the ancestral genomes of bread wheat.</title>
        <authorList>
            <consortium name="International Wheat Genome Sequencing Consortium,"/>
            <person name="Marcussen T."/>
            <person name="Sandve S.R."/>
            <person name="Heier L."/>
            <person name="Spannagl M."/>
            <person name="Pfeifer M."/>
            <person name="Jakobsen K.S."/>
            <person name="Wulff B.B."/>
            <person name="Steuernagel B."/>
            <person name="Mayer K.F."/>
            <person name="Olsen O.A."/>
        </authorList>
    </citation>
    <scope>NUCLEOTIDE SEQUENCE [LARGE SCALE GENOMIC DNA]</scope>
    <source>
        <strain evidence="5">cv. AL8/78</strain>
    </source>
</reference>
<dbReference type="InterPro" id="IPR006566">
    <property type="entry name" value="FBD"/>
</dbReference>
<evidence type="ECO:0000259" key="2">
    <source>
        <dbReference type="Pfam" id="PF08387"/>
    </source>
</evidence>
<feature type="domain" description="F-box" evidence="1">
    <location>
        <begin position="56"/>
        <end position="96"/>
    </location>
</feature>
<evidence type="ECO:0008006" key="6">
    <source>
        <dbReference type="Google" id="ProtNLM"/>
    </source>
</evidence>
<dbReference type="SUPFAM" id="SSF52047">
    <property type="entry name" value="RNI-like"/>
    <property type="match status" value="1"/>
</dbReference>
<proteinExistence type="predicted"/>
<dbReference type="InterPro" id="IPR055302">
    <property type="entry name" value="F-box_dom-containing"/>
</dbReference>
<dbReference type="SUPFAM" id="SSF81383">
    <property type="entry name" value="F-box domain"/>
    <property type="match status" value="1"/>
</dbReference>
<reference evidence="5" key="2">
    <citation type="journal article" date="2017" name="Nat. Plants">
        <title>The Aegilops tauschii genome reveals multiple impacts of transposons.</title>
        <authorList>
            <person name="Zhao G."/>
            <person name="Zou C."/>
            <person name="Li K."/>
            <person name="Wang K."/>
            <person name="Li T."/>
            <person name="Gao L."/>
            <person name="Zhang X."/>
            <person name="Wang H."/>
            <person name="Yang Z."/>
            <person name="Liu X."/>
            <person name="Jiang W."/>
            <person name="Mao L."/>
            <person name="Kong X."/>
            <person name="Jiao Y."/>
            <person name="Jia J."/>
        </authorList>
    </citation>
    <scope>NUCLEOTIDE SEQUENCE [LARGE SCALE GENOMIC DNA]</scope>
    <source>
        <strain evidence="5">cv. AL8/78</strain>
    </source>
</reference>
<sequence length="502" mass="55591">TAHSIPHSSSPAKTLAAMAVVVVDVLRWFPGGEAIFRANEASLSAATGHYDGEDRISALHDDLLRDIVSRLPAKDAARTAALASRWRHLWRSTPLVFHDLHLLPSSDPWHIAAVDRVLAGHPGPFSTVSICYCNFGCHDRELAEWPRLLAAKGVRDLVLVNMHADIERVPAIPDFPADVLRCASLRRLFLGFWKFPITGIVPPAGVGSAADGFPHLQELSLFGSGMPNSRDLDHLLARSPVLDTLAIVFSMMFERVHLRSQSLKCVLLRRCLVEEVAVLNSPLLERLVMWKLVVSEDDSVAVTVKIAAAPKLRVLGYLEPRIHQLQIGDNVIKPDTKVSPSTMVPSVKILALKVNFGVFEEVSMLASFLRCFPNVETLHIESVITDEPTGRHHARFWRELRPIKCLKSHVKKMMIHEFRGEQSEINFLKFVAGSAEKLGTLLLAITEEMFASADEVCKVMIKVAALSRMPWACKGTTQVAGPKVDGWSFREASDLSVNDPFE</sequence>
<evidence type="ECO:0000259" key="3">
    <source>
        <dbReference type="Pfam" id="PF24758"/>
    </source>
</evidence>